<dbReference type="AlphaFoldDB" id="A0AAD4CXE8"/>
<keyword evidence="1" id="KW-0812">Transmembrane</keyword>
<keyword evidence="1" id="KW-0472">Membrane</keyword>
<name>A0AAD4CXE8_ASPNN</name>
<evidence type="ECO:0000313" key="2">
    <source>
        <dbReference type="EMBL" id="KAF9894231.1"/>
    </source>
</evidence>
<evidence type="ECO:0000313" key="3">
    <source>
        <dbReference type="Proteomes" id="UP001194746"/>
    </source>
</evidence>
<dbReference type="EMBL" id="VCAU01000004">
    <property type="protein sequence ID" value="KAF9894231.1"/>
    <property type="molecule type" value="Genomic_DNA"/>
</dbReference>
<keyword evidence="1" id="KW-1133">Transmembrane helix</keyword>
<evidence type="ECO:0000256" key="1">
    <source>
        <dbReference type="SAM" id="Phobius"/>
    </source>
</evidence>
<protein>
    <recommendedName>
        <fullName evidence="4">DUF3445 domain-containing protein</fullName>
    </recommendedName>
</protein>
<reference evidence="2" key="2">
    <citation type="submission" date="2020-02" db="EMBL/GenBank/DDBJ databases">
        <authorList>
            <person name="Gilchrist C.L.M."/>
            <person name="Chooi Y.-H."/>
        </authorList>
    </citation>
    <scope>NUCLEOTIDE SEQUENCE</scope>
    <source>
        <strain evidence="2">MST-FP2251</strain>
    </source>
</reference>
<dbReference type="InterPro" id="IPR021848">
    <property type="entry name" value="HODM_asu-like"/>
</dbReference>
<proteinExistence type="predicted"/>
<evidence type="ECO:0008006" key="4">
    <source>
        <dbReference type="Google" id="ProtNLM"/>
    </source>
</evidence>
<gene>
    <name evidence="2" type="ORF">FE257_007733</name>
</gene>
<comment type="caution">
    <text evidence="2">The sequence shown here is derived from an EMBL/GenBank/DDBJ whole genome shotgun (WGS) entry which is preliminary data.</text>
</comment>
<reference evidence="2" key="1">
    <citation type="journal article" date="2019" name="Beilstein J. Org. Chem.">
        <title>Nanangenines: drimane sesquiterpenoids as the dominant metabolite cohort of a novel Australian fungus, Aspergillus nanangensis.</title>
        <authorList>
            <person name="Lacey H.J."/>
            <person name="Gilchrist C.L.M."/>
            <person name="Crombie A."/>
            <person name="Kalaitzis J.A."/>
            <person name="Vuong D."/>
            <person name="Rutledge P.J."/>
            <person name="Turner P."/>
            <person name="Pitt J.I."/>
            <person name="Lacey E."/>
            <person name="Chooi Y.H."/>
            <person name="Piggott A.M."/>
        </authorList>
    </citation>
    <scope>NUCLEOTIDE SEQUENCE</scope>
    <source>
        <strain evidence="2">MST-FP2251</strain>
    </source>
</reference>
<feature type="transmembrane region" description="Helical" evidence="1">
    <location>
        <begin position="6"/>
        <end position="24"/>
    </location>
</feature>
<dbReference type="Proteomes" id="UP001194746">
    <property type="component" value="Unassembled WGS sequence"/>
</dbReference>
<sequence>MELNQWIYILLSLLLFVFLYTRHYKSGVPQTPKYHHELGGIKPQPKAWTWDHQEPVPYRPWHNGPYHVTMGLKNANITNWIEVDNTYLPKYRLKKRLFADSDFRPEVLQVLPGCDEEAFEALELLKDVLLRQYPSMFQLVDSHRLENKVTGDVWDLRREAETWKSFHPLEVMSLLATEDFFLLKTDEEGVTTLRAGAVCFPAGWKISQRIGHSLWQIHAGKVPQYESKLAKSMDRFFVKLPVGGSISRFNYAIDDSNELFHIHSHHNLTLDPRGSPLTLADLHLRVERQFLQRLPRTRGLLFSIRTYITPISEVTRDLELARALRTSVGSYTPDVAKYKNKPLWNDLLQQHLNEVLGEEEEGHSS</sequence>
<accession>A0AAD4CXE8</accession>
<organism evidence="2 3">
    <name type="scientific">Aspergillus nanangensis</name>
    <dbReference type="NCBI Taxonomy" id="2582783"/>
    <lineage>
        <taxon>Eukaryota</taxon>
        <taxon>Fungi</taxon>
        <taxon>Dikarya</taxon>
        <taxon>Ascomycota</taxon>
        <taxon>Pezizomycotina</taxon>
        <taxon>Eurotiomycetes</taxon>
        <taxon>Eurotiomycetidae</taxon>
        <taxon>Eurotiales</taxon>
        <taxon>Aspergillaceae</taxon>
        <taxon>Aspergillus</taxon>
        <taxon>Aspergillus subgen. Circumdati</taxon>
    </lineage>
</organism>
<keyword evidence="3" id="KW-1185">Reference proteome</keyword>
<dbReference type="Pfam" id="PF11927">
    <property type="entry name" value="HODM_asu-like"/>
    <property type="match status" value="1"/>
</dbReference>